<feature type="compositionally biased region" description="Polar residues" evidence="1">
    <location>
        <begin position="444"/>
        <end position="453"/>
    </location>
</feature>
<sequence>MSTTPGRPSAIAYSSTARTSSRESERGGRAKWSAAAIRRRLRRQSAFLRLKHHATARVAAAQQASANRAIRAVSVVSRENLRLSVPALPVTTLRYLRSVYGADEPVERLHPADLSFFYRSPSTEVLARHLCAPSEPLRRGCRAECDRAAAAAAAANGGARWPAAPSQRRCSLDPTHELGRVAFFVAACAANESRQREAADGGWLEVMRLAPPVVRAPSHLGGCWFWVARGSGVFLNVGRSLRVETWGEAAAVLLPPRHARGAAPPPLAWASRGPSPASRHEEVCERARAAGLDTIQIGGIRAHDGFGAKVRRALGGVREARATPRAPQVVVCSARLPMLNCGQDLSPGAPFSATWCLGNQRATNLSTALRAVCGRSKRRKQSSAPKDGRALQDSPQSPLPISACCSYYLSAANSDTIDAGAEGRHAPLAKPHGSLSRRKRSQNRDTAASSTGDTFERPVLSSSVSHLLDFLGVEA</sequence>
<dbReference type="EMBL" id="JBGBPQ010000002">
    <property type="protein sequence ID" value="KAL1528823.1"/>
    <property type="molecule type" value="Genomic_DNA"/>
</dbReference>
<feature type="region of interest" description="Disordered" evidence="1">
    <location>
        <begin position="422"/>
        <end position="456"/>
    </location>
</feature>
<protein>
    <submittedName>
        <fullName evidence="2">Uncharacterized protein</fullName>
    </submittedName>
</protein>
<feature type="region of interest" description="Disordered" evidence="1">
    <location>
        <begin position="374"/>
        <end position="397"/>
    </location>
</feature>
<evidence type="ECO:0000313" key="3">
    <source>
        <dbReference type="Proteomes" id="UP001515480"/>
    </source>
</evidence>
<dbReference type="Proteomes" id="UP001515480">
    <property type="component" value="Unassembled WGS sequence"/>
</dbReference>
<reference evidence="2 3" key="1">
    <citation type="journal article" date="2024" name="Science">
        <title>Giant polyketide synthase enzymes in the biosynthesis of giant marine polyether toxins.</title>
        <authorList>
            <person name="Fallon T.R."/>
            <person name="Shende V.V."/>
            <person name="Wierzbicki I.H."/>
            <person name="Pendleton A.L."/>
            <person name="Watervoot N.F."/>
            <person name="Auber R.P."/>
            <person name="Gonzalez D.J."/>
            <person name="Wisecaver J.H."/>
            <person name="Moore B.S."/>
        </authorList>
    </citation>
    <scope>NUCLEOTIDE SEQUENCE [LARGE SCALE GENOMIC DNA]</scope>
    <source>
        <strain evidence="2 3">12B1</strain>
    </source>
</reference>
<feature type="region of interest" description="Disordered" evidence="1">
    <location>
        <begin position="1"/>
        <end position="29"/>
    </location>
</feature>
<evidence type="ECO:0000256" key="1">
    <source>
        <dbReference type="SAM" id="MobiDB-lite"/>
    </source>
</evidence>
<keyword evidence="3" id="KW-1185">Reference proteome</keyword>
<proteinExistence type="predicted"/>
<gene>
    <name evidence="2" type="ORF">AB1Y20_010146</name>
</gene>
<accession>A0AB34K6L6</accession>
<dbReference type="AlphaFoldDB" id="A0AB34K6L6"/>
<organism evidence="2 3">
    <name type="scientific">Prymnesium parvum</name>
    <name type="common">Toxic golden alga</name>
    <dbReference type="NCBI Taxonomy" id="97485"/>
    <lineage>
        <taxon>Eukaryota</taxon>
        <taxon>Haptista</taxon>
        <taxon>Haptophyta</taxon>
        <taxon>Prymnesiophyceae</taxon>
        <taxon>Prymnesiales</taxon>
        <taxon>Prymnesiaceae</taxon>
        <taxon>Prymnesium</taxon>
    </lineage>
</organism>
<comment type="caution">
    <text evidence="2">The sequence shown here is derived from an EMBL/GenBank/DDBJ whole genome shotgun (WGS) entry which is preliminary data.</text>
</comment>
<evidence type="ECO:0000313" key="2">
    <source>
        <dbReference type="EMBL" id="KAL1528823.1"/>
    </source>
</evidence>
<name>A0AB34K6L6_PRYPA</name>